<evidence type="ECO:0000259" key="2">
    <source>
        <dbReference type="SMART" id="SM00899"/>
    </source>
</evidence>
<gene>
    <name evidence="5" type="ORF">AWN73_12950</name>
    <name evidence="3" type="ORF">CBU02nite_03410</name>
    <name evidence="6" type="ORF">FF104_13475</name>
    <name evidence="4" type="ORF">GND98_005315</name>
</gene>
<evidence type="ECO:0000313" key="9">
    <source>
        <dbReference type="Proteomes" id="UP000474042"/>
    </source>
</evidence>
<evidence type="ECO:0000313" key="4">
    <source>
        <dbReference type="EMBL" id="NAS17301.1"/>
    </source>
</evidence>
<sequence>MNTIIKKTIDTSLTDIKLGQKCKVTSLTAEGNIRRRFLDLGLIYGTEITALSQSPSGDPVAYMIRGAVIAIRSEDASKILVEEL</sequence>
<dbReference type="PANTHER" id="PTHR42954">
    <property type="entry name" value="FE(2+) TRANSPORT PROTEIN A"/>
    <property type="match status" value="1"/>
</dbReference>
<dbReference type="GeneID" id="92945203"/>
<dbReference type="InterPro" id="IPR052713">
    <property type="entry name" value="FeoA"/>
</dbReference>
<evidence type="ECO:0000313" key="6">
    <source>
        <dbReference type="EMBL" id="QMW91948.1"/>
    </source>
</evidence>
<dbReference type="Proteomes" id="UP000238081">
    <property type="component" value="Unassembled WGS sequence"/>
</dbReference>
<dbReference type="InterPro" id="IPR007167">
    <property type="entry name" value="Fe-transptr_FeoA-like"/>
</dbReference>
<dbReference type="PANTHER" id="PTHR42954:SF2">
    <property type="entry name" value="FE(2+) TRANSPORT PROTEIN A"/>
    <property type="match status" value="1"/>
</dbReference>
<evidence type="ECO:0000313" key="3">
    <source>
        <dbReference type="EMBL" id="GEQ19835.1"/>
    </source>
</evidence>
<dbReference type="GO" id="GO:0046914">
    <property type="term" value="F:transition metal ion binding"/>
    <property type="evidence" value="ECO:0007669"/>
    <property type="project" value="InterPro"/>
</dbReference>
<dbReference type="EMBL" id="BKBC01000003">
    <property type="protein sequence ID" value="GEQ19835.1"/>
    <property type="molecule type" value="Genomic_DNA"/>
</dbReference>
<organism evidence="3 8">
    <name type="scientific">Clostridium butyricum</name>
    <dbReference type="NCBI Taxonomy" id="1492"/>
    <lineage>
        <taxon>Bacteria</taxon>
        <taxon>Bacillati</taxon>
        <taxon>Bacillota</taxon>
        <taxon>Clostridia</taxon>
        <taxon>Eubacteriales</taxon>
        <taxon>Clostridiaceae</taxon>
        <taxon>Clostridium</taxon>
    </lineage>
</organism>
<accession>A0A0A6Q080</accession>
<dbReference type="EMBL" id="CP040626">
    <property type="protein sequence ID" value="QMW91948.1"/>
    <property type="molecule type" value="Genomic_DNA"/>
</dbReference>
<dbReference type="KEGG" id="cbut:ATN24_05820"/>
<dbReference type="EMBL" id="LRDH01000103">
    <property type="protein sequence ID" value="PPV15024.1"/>
    <property type="molecule type" value="Genomic_DNA"/>
</dbReference>
<evidence type="ECO:0000313" key="8">
    <source>
        <dbReference type="Proteomes" id="UP000321089"/>
    </source>
</evidence>
<reference evidence="5 7" key="1">
    <citation type="submission" date="2016-01" db="EMBL/GenBank/DDBJ databases">
        <title>Characterization of the Clostridium difficile lineages that are prevalent in Hong Kong and China.</title>
        <authorList>
            <person name="Kwok J.S.-L."/>
            <person name="Lam W.-Y."/>
            <person name="Ip M."/>
            <person name="Chan T.-F."/>
            <person name="Hawkey P.M."/>
            <person name="Tsui S.K.-W."/>
        </authorList>
    </citation>
    <scope>NUCLEOTIDE SEQUENCE [LARGE SCALE GENOMIC DNA]</scope>
    <source>
        <strain evidence="5 7">300064</strain>
    </source>
</reference>
<evidence type="ECO:0000313" key="10">
    <source>
        <dbReference type="Proteomes" id="UP000515243"/>
    </source>
</evidence>
<proteinExistence type="predicted"/>
<name>A0A0A6Q080_CLOBU</name>
<dbReference type="Pfam" id="PF04023">
    <property type="entry name" value="FeoA"/>
    <property type="match status" value="1"/>
</dbReference>
<protein>
    <submittedName>
        <fullName evidence="3">Ferrous iron transport protein A</fullName>
    </submittedName>
    <submittedName>
        <fullName evidence="5">Iron transporter FeoA</fullName>
    </submittedName>
</protein>
<feature type="domain" description="Ferrous iron transporter FeoA-like" evidence="2">
    <location>
        <begin position="11"/>
        <end position="83"/>
    </location>
</feature>
<evidence type="ECO:0000256" key="1">
    <source>
        <dbReference type="ARBA" id="ARBA00023004"/>
    </source>
</evidence>
<dbReference type="SUPFAM" id="SSF50037">
    <property type="entry name" value="C-terminal domain of transcriptional repressors"/>
    <property type="match status" value="1"/>
</dbReference>
<evidence type="ECO:0000313" key="5">
    <source>
        <dbReference type="EMBL" id="PPV15024.1"/>
    </source>
</evidence>
<dbReference type="Proteomes" id="UP000474042">
    <property type="component" value="Unassembled WGS sequence"/>
</dbReference>
<dbReference type="InterPro" id="IPR008988">
    <property type="entry name" value="Transcriptional_repressor_C"/>
</dbReference>
<dbReference type="EMBL" id="WOFV02000011">
    <property type="protein sequence ID" value="NAS17301.1"/>
    <property type="molecule type" value="Genomic_DNA"/>
</dbReference>
<dbReference type="RefSeq" id="WP_002581118.1">
    <property type="nucleotide sequence ID" value="NZ_AP019716.1"/>
</dbReference>
<dbReference type="Gene3D" id="2.30.30.90">
    <property type="match status" value="1"/>
</dbReference>
<evidence type="ECO:0000313" key="7">
    <source>
        <dbReference type="Proteomes" id="UP000238081"/>
    </source>
</evidence>
<dbReference type="Proteomes" id="UP000515243">
    <property type="component" value="Chromosome 1"/>
</dbReference>
<dbReference type="OrthoDB" id="9811076at2"/>
<reference evidence="3 8" key="3">
    <citation type="submission" date="2019-07" db="EMBL/GenBank/DDBJ databases">
        <title>Whole genome shotgun sequence of Clostridium butyricum NBRC 3858.</title>
        <authorList>
            <person name="Hosoyama A."/>
            <person name="Uohara A."/>
            <person name="Ohji S."/>
            <person name="Ichikawa N."/>
        </authorList>
    </citation>
    <scope>NUCLEOTIDE SEQUENCE [LARGE SCALE GENOMIC DNA]</scope>
    <source>
        <strain evidence="3 8">NBRC 3858</strain>
    </source>
</reference>
<dbReference type="AlphaFoldDB" id="A0A0A6Q080"/>
<reference evidence="6 10" key="2">
    <citation type="submission" date="2019-05" db="EMBL/GenBank/DDBJ databases">
        <authorList>
            <person name="Schori C."/>
            <person name="Ahrens C."/>
        </authorList>
    </citation>
    <scope>NUCLEOTIDE SEQUENCE [LARGE SCALE GENOMIC DNA]</scope>
    <source>
        <strain evidence="6 10">DSM 10702</strain>
    </source>
</reference>
<dbReference type="Proteomes" id="UP000321089">
    <property type="component" value="Unassembled WGS sequence"/>
</dbReference>
<keyword evidence="1" id="KW-0408">Iron</keyword>
<dbReference type="SMART" id="SM00899">
    <property type="entry name" value="FeoA"/>
    <property type="match status" value="1"/>
</dbReference>
<reference evidence="4 9" key="4">
    <citation type="submission" date="2020-01" db="EMBL/GenBank/DDBJ databases">
        <title>Genome sequence of a 1,3-propanediol producer, Clostridium butyricum S3.</title>
        <authorList>
            <person name="Zhou J."/>
        </authorList>
    </citation>
    <scope>NUCLEOTIDE SEQUENCE [LARGE SCALE GENOMIC DNA]</scope>
    <source>
        <strain evidence="4 9">S3</strain>
    </source>
</reference>
<dbReference type="InterPro" id="IPR038157">
    <property type="entry name" value="FeoA_core_dom"/>
</dbReference>